<dbReference type="AlphaFoldDB" id="A7VYK2"/>
<dbReference type="HOGENOM" id="CLU_3364290_0_0_9"/>
<accession>A7VYK2</accession>
<reference evidence="1 2" key="1">
    <citation type="submission" date="2007-08" db="EMBL/GenBank/DDBJ databases">
        <title>Draft genome sequence of Clostridium leptum (DSM 753).</title>
        <authorList>
            <person name="Sudarsanam P."/>
            <person name="Ley R."/>
            <person name="Guruge J."/>
            <person name="Turnbaugh P.J."/>
            <person name="Mahowald M."/>
            <person name="Liep D."/>
            <person name="Gordon J."/>
        </authorList>
    </citation>
    <scope>NUCLEOTIDE SEQUENCE [LARGE SCALE GENOMIC DNA]</scope>
    <source>
        <strain evidence="1 2">DSM 753</strain>
    </source>
</reference>
<evidence type="ECO:0000313" key="1">
    <source>
        <dbReference type="EMBL" id="EDO59631.1"/>
    </source>
</evidence>
<dbReference type="EMBL" id="ABCB02000021">
    <property type="protein sequence ID" value="EDO59631.1"/>
    <property type="molecule type" value="Genomic_DNA"/>
</dbReference>
<comment type="caution">
    <text evidence="1">The sequence shown here is derived from an EMBL/GenBank/DDBJ whole genome shotgun (WGS) entry which is preliminary data.</text>
</comment>
<proteinExistence type="predicted"/>
<evidence type="ECO:0000313" key="2">
    <source>
        <dbReference type="Proteomes" id="UP000003490"/>
    </source>
</evidence>
<organism evidence="1 2">
    <name type="scientific">[Clostridium] leptum DSM 753</name>
    <dbReference type="NCBI Taxonomy" id="428125"/>
    <lineage>
        <taxon>Bacteria</taxon>
        <taxon>Bacillati</taxon>
        <taxon>Bacillota</taxon>
        <taxon>Clostridia</taxon>
        <taxon>Eubacteriales</taxon>
        <taxon>Oscillospiraceae</taxon>
        <taxon>Oscillospiraceae incertae sedis</taxon>
    </lineage>
</organism>
<name>A7VYK2_9FIRM</name>
<reference evidence="1 2" key="2">
    <citation type="submission" date="2007-08" db="EMBL/GenBank/DDBJ databases">
        <authorList>
            <person name="Fulton L."/>
            <person name="Clifton S."/>
            <person name="Fulton B."/>
            <person name="Xu J."/>
            <person name="Minx P."/>
            <person name="Pepin K.H."/>
            <person name="Johnson M."/>
            <person name="Thiruvilangam P."/>
            <person name="Bhonagiri V."/>
            <person name="Nash W.E."/>
            <person name="Wang C."/>
            <person name="Mardis E.R."/>
            <person name="Wilson R.K."/>
        </authorList>
    </citation>
    <scope>NUCLEOTIDE SEQUENCE [LARGE SCALE GENOMIC DNA]</scope>
    <source>
        <strain evidence="1 2">DSM 753</strain>
    </source>
</reference>
<sequence length="35" mass="4109">MKNLLTLAYHSYKAKINILNLNLYCNQQYSNASFL</sequence>
<protein>
    <submittedName>
        <fullName evidence="1">Uncharacterized protein</fullName>
    </submittedName>
</protein>
<dbReference type="Proteomes" id="UP000003490">
    <property type="component" value="Unassembled WGS sequence"/>
</dbReference>
<gene>
    <name evidence="1" type="ORF">CLOLEP_03681</name>
</gene>